<dbReference type="RefSeq" id="WP_029908123.1">
    <property type="nucleotide sequence ID" value="NZ_AP020335.1"/>
</dbReference>
<dbReference type="PANTHER" id="PTHR43876:SF8">
    <property type="entry name" value="2-OCTAPRENYL-6-METHOXYPHENOL HYDROXYLASE"/>
    <property type="match status" value="1"/>
</dbReference>
<evidence type="ECO:0000313" key="9">
    <source>
        <dbReference type="EMBL" id="KDN96916.1"/>
    </source>
</evidence>
<dbReference type="InterPro" id="IPR010971">
    <property type="entry name" value="UbiH/COQ6"/>
</dbReference>
<evidence type="ECO:0000256" key="7">
    <source>
        <dbReference type="ARBA" id="ARBA00023033"/>
    </source>
</evidence>
<evidence type="ECO:0000256" key="6">
    <source>
        <dbReference type="ARBA" id="ARBA00023002"/>
    </source>
</evidence>
<keyword evidence="6" id="KW-0560">Oxidoreductase</keyword>
<evidence type="ECO:0000256" key="5">
    <source>
        <dbReference type="ARBA" id="ARBA00022827"/>
    </source>
</evidence>
<dbReference type="InterPro" id="IPR002938">
    <property type="entry name" value="FAD-bd"/>
</dbReference>
<dbReference type="STRING" id="28885.EI16_11835"/>
<gene>
    <name evidence="9" type="ORF">EI16_11835</name>
</gene>
<dbReference type="InterPro" id="IPR051205">
    <property type="entry name" value="UbiH/COQ6_monooxygenase"/>
</dbReference>
<dbReference type="PRINTS" id="PR00420">
    <property type="entry name" value="RNGMNOXGNASE"/>
</dbReference>
<comment type="caution">
    <text evidence="9">The sequence shown here is derived from an EMBL/GenBank/DDBJ whole genome shotgun (WGS) entry which is preliminary data.</text>
</comment>
<dbReference type="GO" id="GO:0008681">
    <property type="term" value="F:2-octaprenyl-6-methoxyphenol hydroxylase activity"/>
    <property type="evidence" value="ECO:0007669"/>
    <property type="project" value="TreeGrafter"/>
</dbReference>
<comment type="cofactor">
    <cofactor evidence="1">
        <name>FAD</name>
        <dbReference type="ChEBI" id="CHEBI:57692"/>
    </cofactor>
</comment>
<evidence type="ECO:0000259" key="8">
    <source>
        <dbReference type="Pfam" id="PF01494"/>
    </source>
</evidence>
<dbReference type="Proteomes" id="UP000027341">
    <property type="component" value="Unassembled WGS sequence"/>
</dbReference>
<dbReference type="PANTHER" id="PTHR43876">
    <property type="entry name" value="UBIQUINONE BIOSYNTHESIS MONOOXYGENASE COQ6, MITOCHONDRIAL"/>
    <property type="match status" value="1"/>
</dbReference>
<evidence type="ECO:0000256" key="2">
    <source>
        <dbReference type="ARBA" id="ARBA00004749"/>
    </source>
</evidence>
<protein>
    <submittedName>
        <fullName evidence="9">Ubiquinone biosynthesis protein</fullName>
    </submittedName>
</protein>
<dbReference type="SUPFAM" id="SSF51905">
    <property type="entry name" value="FAD/NAD(P)-binding domain"/>
    <property type="match status" value="1"/>
</dbReference>
<name>A0A067A2R1_HYDMR</name>
<dbReference type="Pfam" id="PF01494">
    <property type="entry name" value="FAD_binding_3"/>
    <property type="match status" value="1"/>
</dbReference>
<dbReference type="Gene3D" id="3.50.50.60">
    <property type="entry name" value="FAD/NAD(P)-binding domain"/>
    <property type="match status" value="2"/>
</dbReference>
<dbReference type="GO" id="GO:0071949">
    <property type="term" value="F:FAD binding"/>
    <property type="evidence" value="ECO:0007669"/>
    <property type="project" value="InterPro"/>
</dbReference>
<dbReference type="EMBL" id="JMIU01000001">
    <property type="protein sequence ID" value="KDN96916.1"/>
    <property type="molecule type" value="Genomic_DNA"/>
</dbReference>
<feature type="domain" description="FAD-binding" evidence="8">
    <location>
        <begin position="16"/>
        <end position="358"/>
    </location>
</feature>
<dbReference type="AlphaFoldDB" id="A0A067A2R1"/>
<evidence type="ECO:0000256" key="3">
    <source>
        <dbReference type="ARBA" id="ARBA00005349"/>
    </source>
</evidence>
<keyword evidence="5" id="KW-0274">FAD</keyword>
<dbReference type="UniPathway" id="UPA00232"/>
<reference evidence="9 10" key="1">
    <citation type="submission" date="2014-04" db="EMBL/GenBank/DDBJ databases">
        <title>Draft genome sequence of Hydrogenovibrio marinus MH-110, a model organism for aerobic H2 metabolism.</title>
        <authorList>
            <person name="Cha H.J."/>
            <person name="Jo B.H."/>
            <person name="Hwang B.H."/>
        </authorList>
    </citation>
    <scope>NUCLEOTIDE SEQUENCE [LARGE SCALE GENOMIC DNA]</scope>
    <source>
        <strain evidence="9 10">MH-110</strain>
    </source>
</reference>
<keyword evidence="9" id="KW-0830">Ubiquinone</keyword>
<evidence type="ECO:0000256" key="4">
    <source>
        <dbReference type="ARBA" id="ARBA00022630"/>
    </source>
</evidence>
<organism evidence="9 10">
    <name type="scientific">Hydrogenovibrio marinus</name>
    <dbReference type="NCBI Taxonomy" id="28885"/>
    <lineage>
        <taxon>Bacteria</taxon>
        <taxon>Pseudomonadati</taxon>
        <taxon>Pseudomonadota</taxon>
        <taxon>Gammaproteobacteria</taxon>
        <taxon>Thiotrichales</taxon>
        <taxon>Piscirickettsiaceae</taxon>
        <taxon>Hydrogenovibrio</taxon>
    </lineage>
</organism>
<comment type="similarity">
    <text evidence="3">Belongs to the UbiH/COQ6 family.</text>
</comment>
<keyword evidence="10" id="KW-1185">Reference proteome</keyword>
<dbReference type="NCBIfam" id="TIGR01988">
    <property type="entry name" value="Ubi-OHases"/>
    <property type="match status" value="1"/>
</dbReference>
<evidence type="ECO:0000256" key="1">
    <source>
        <dbReference type="ARBA" id="ARBA00001974"/>
    </source>
</evidence>
<dbReference type="GO" id="GO:0006744">
    <property type="term" value="P:ubiquinone biosynthetic process"/>
    <property type="evidence" value="ECO:0007669"/>
    <property type="project" value="UniProtKB-UniPathway"/>
</dbReference>
<dbReference type="InterPro" id="IPR036188">
    <property type="entry name" value="FAD/NAD-bd_sf"/>
</dbReference>
<comment type="pathway">
    <text evidence="2">Cofactor biosynthesis; ubiquinone biosynthesis.</text>
</comment>
<sequence length="403" mass="44178">MASKNAQSSVETPINVDAFINGGGPVGLILALGLAKQNRQVVLVEKSVPKQGPSFDGRVLALSYGSRLVLEQLGIWQQLEPFTTEISDIHVSQKGFMGVTHLHAKEVKVPALGYSVTAYDLGQVLWQIASEESHIQLFTECSLASFEQQDSGVSVAIQCQKKEIEHHHFHAKLLVGADGTYSKVREILGLPLEENDYGAFGFIAKIETELEPNGWAFERFTSEGPVALLPMGGAFHKAVMVVPNDKREAVAALDDRSFMALFSEKMGERLGRFVSISDRVAYPLKETYVPEMVQGRVVLMGNASHTQHPVAAQGLNLGISDIQTFLSMMDDVEDLGDDTVLQQYQTEQQAHHQKIMGFTDGLIQVFQAPSSVVGHMRGIGLMAMEAMPNLRKRLSRMAMGLAK</sequence>
<accession>A0A067A2R1</accession>
<keyword evidence="4" id="KW-0285">Flavoprotein</keyword>
<proteinExistence type="inferred from homology"/>
<evidence type="ECO:0000313" key="10">
    <source>
        <dbReference type="Proteomes" id="UP000027341"/>
    </source>
</evidence>
<keyword evidence="7" id="KW-0503">Monooxygenase</keyword>